<feature type="domain" description="EGF-like" evidence="4">
    <location>
        <begin position="68"/>
        <end position="107"/>
    </location>
</feature>
<dbReference type="PROSITE" id="PS01186">
    <property type="entry name" value="EGF_2"/>
    <property type="match status" value="1"/>
</dbReference>
<evidence type="ECO:0000256" key="2">
    <source>
        <dbReference type="SAM" id="MobiDB-lite"/>
    </source>
</evidence>
<keyword evidence="1" id="KW-1015">Disulfide bond</keyword>
<comment type="caution">
    <text evidence="5">The sequence shown here is derived from an EMBL/GenBank/DDBJ whole genome shotgun (WGS) entry which is preliminary data.</text>
</comment>
<feature type="transmembrane region" description="Helical" evidence="3">
    <location>
        <begin position="125"/>
        <end position="149"/>
    </location>
</feature>
<evidence type="ECO:0000256" key="1">
    <source>
        <dbReference type="PROSITE-ProRule" id="PRU00076"/>
    </source>
</evidence>
<keyword evidence="6" id="KW-1185">Reference proteome</keyword>
<keyword evidence="3" id="KW-1133">Transmembrane helix</keyword>
<evidence type="ECO:0000313" key="6">
    <source>
        <dbReference type="Proteomes" id="UP000023152"/>
    </source>
</evidence>
<dbReference type="CDD" id="cd00054">
    <property type="entry name" value="EGF_CA"/>
    <property type="match status" value="1"/>
</dbReference>
<name>X6MIV4_RETFI</name>
<sequence length="246" mass="27357">MMMVGGEQNQGNRQFTINWLCPATNRSYTLEEEQIITTYVEETDAHYCGYNLNIETALACPYQCLTETGNNPTYYSICSGHGLCAADPIAGSVRCLCDSGFEGDRCESVYHYQTTSAQASHDNHVGFQVAISVVTILVILFLAIAAYLYMRNRSLEKFRGQLLEDEADEVISPAVHDDPKAPDDMHDSDSEPDDDGENSQNADNHDSYFFEFFQNNQGDTELASVVQKPSQETTTTNPEIKLESGN</sequence>
<evidence type="ECO:0000256" key="3">
    <source>
        <dbReference type="SAM" id="Phobius"/>
    </source>
</evidence>
<keyword evidence="3" id="KW-0472">Membrane</keyword>
<dbReference type="Gene3D" id="2.10.25.10">
    <property type="entry name" value="Laminin"/>
    <property type="match status" value="1"/>
</dbReference>
<evidence type="ECO:0000259" key="4">
    <source>
        <dbReference type="PROSITE" id="PS50026"/>
    </source>
</evidence>
<keyword evidence="3" id="KW-0812">Transmembrane</keyword>
<feature type="compositionally biased region" description="Polar residues" evidence="2">
    <location>
        <begin position="227"/>
        <end position="238"/>
    </location>
</feature>
<gene>
    <name evidence="5" type="ORF">RFI_23768</name>
</gene>
<feature type="region of interest" description="Disordered" evidence="2">
    <location>
        <begin position="170"/>
        <end position="246"/>
    </location>
</feature>
<feature type="disulfide bond" evidence="1">
    <location>
        <begin position="97"/>
        <end position="106"/>
    </location>
</feature>
<reference evidence="5 6" key="1">
    <citation type="journal article" date="2013" name="Curr. Biol.">
        <title>The Genome of the Foraminiferan Reticulomyxa filosa.</title>
        <authorList>
            <person name="Glockner G."/>
            <person name="Hulsmann N."/>
            <person name="Schleicher M."/>
            <person name="Noegel A.A."/>
            <person name="Eichinger L."/>
            <person name="Gallinger C."/>
            <person name="Pawlowski J."/>
            <person name="Sierra R."/>
            <person name="Euteneuer U."/>
            <person name="Pillet L."/>
            <person name="Moustafa A."/>
            <person name="Platzer M."/>
            <person name="Groth M."/>
            <person name="Szafranski K."/>
            <person name="Schliwa M."/>
        </authorList>
    </citation>
    <scope>NUCLEOTIDE SEQUENCE [LARGE SCALE GENOMIC DNA]</scope>
</reference>
<evidence type="ECO:0000313" key="5">
    <source>
        <dbReference type="EMBL" id="ETO13601.1"/>
    </source>
</evidence>
<dbReference type="EMBL" id="ASPP01020506">
    <property type="protein sequence ID" value="ETO13601.1"/>
    <property type="molecule type" value="Genomic_DNA"/>
</dbReference>
<proteinExistence type="predicted"/>
<dbReference type="Pfam" id="PF23106">
    <property type="entry name" value="EGF_Teneurin"/>
    <property type="match status" value="1"/>
</dbReference>
<keyword evidence="1" id="KW-0245">EGF-like domain</keyword>
<dbReference type="InterPro" id="IPR000742">
    <property type="entry name" value="EGF"/>
</dbReference>
<feature type="compositionally biased region" description="Basic and acidic residues" evidence="2">
    <location>
        <begin position="175"/>
        <end position="189"/>
    </location>
</feature>
<dbReference type="PROSITE" id="PS00022">
    <property type="entry name" value="EGF_1"/>
    <property type="match status" value="1"/>
</dbReference>
<dbReference type="AlphaFoldDB" id="X6MIV4"/>
<accession>X6MIV4</accession>
<dbReference type="PROSITE" id="PS50026">
    <property type="entry name" value="EGF_3"/>
    <property type="match status" value="1"/>
</dbReference>
<organism evidence="5 6">
    <name type="scientific">Reticulomyxa filosa</name>
    <dbReference type="NCBI Taxonomy" id="46433"/>
    <lineage>
        <taxon>Eukaryota</taxon>
        <taxon>Sar</taxon>
        <taxon>Rhizaria</taxon>
        <taxon>Retaria</taxon>
        <taxon>Foraminifera</taxon>
        <taxon>Monothalamids</taxon>
        <taxon>Reticulomyxidae</taxon>
        <taxon>Reticulomyxa</taxon>
    </lineage>
</organism>
<dbReference type="SUPFAM" id="SSF57196">
    <property type="entry name" value="EGF/Laminin"/>
    <property type="match status" value="1"/>
</dbReference>
<comment type="caution">
    <text evidence="1">Lacks conserved residue(s) required for the propagation of feature annotation.</text>
</comment>
<feature type="disulfide bond" evidence="1">
    <location>
        <begin position="78"/>
        <end position="95"/>
    </location>
</feature>
<protein>
    <recommendedName>
        <fullName evidence="4">EGF-like domain-containing protein</fullName>
    </recommendedName>
</protein>
<dbReference type="Proteomes" id="UP000023152">
    <property type="component" value="Unassembled WGS sequence"/>
</dbReference>
<dbReference type="OrthoDB" id="382013at2759"/>